<sequence>MTFFTNVLAASLAAGRIWWICRRASYFLNHSARRKYSDLIAILLESGLIYPASLIVTIAVFLAPMTSAEFLVVCIATVYHLVVRSFSRLPRSGRHSPRNMCPGHRAGA</sequence>
<protein>
    <submittedName>
        <fullName evidence="2">Uncharacterized protein</fullName>
    </submittedName>
</protein>
<feature type="transmembrane region" description="Helical" evidence="1">
    <location>
        <begin position="68"/>
        <end position="86"/>
    </location>
</feature>
<evidence type="ECO:0000313" key="2">
    <source>
        <dbReference type="EMBL" id="KAJ7190169.1"/>
    </source>
</evidence>
<proteinExistence type="predicted"/>
<dbReference type="EMBL" id="JARJCW010000155">
    <property type="protein sequence ID" value="KAJ7190169.1"/>
    <property type="molecule type" value="Genomic_DNA"/>
</dbReference>
<feature type="transmembrane region" description="Helical" evidence="1">
    <location>
        <begin position="39"/>
        <end position="62"/>
    </location>
</feature>
<name>A0AAD6UM01_9AGAR</name>
<keyword evidence="3" id="KW-1185">Reference proteome</keyword>
<accession>A0AAD6UM01</accession>
<evidence type="ECO:0000256" key="1">
    <source>
        <dbReference type="SAM" id="Phobius"/>
    </source>
</evidence>
<dbReference type="Proteomes" id="UP001219525">
    <property type="component" value="Unassembled WGS sequence"/>
</dbReference>
<keyword evidence="1" id="KW-1133">Transmembrane helix</keyword>
<reference evidence="2" key="1">
    <citation type="submission" date="2023-03" db="EMBL/GenBank/DDBJ databases">
        <title>Massive genome expansion in bonnet fungi (Mycena s.s.) driven by repeated elements and novel gene families across ecological guilds.</title>
        <authorList>
            <consortium name="Lawrence Berkeley National Laboratory"/>
            <person name="Harder C.B."/>
            <person name="Miyauchi S."/>
            <person name="Viragh M."/>
            <person name="Kuo A."/>
            <person name="Thoen E."/>
            <person name="Andreopoulos B."/>
            <person name="Lu D."/>
            <person name="Skrede I."/>
            <person name="Drula E."/>
            <person name="Henrissat B."/>
            <person name="Morin E."/>
            <person name="Kohler A."/>
            <person name="Barry K."/>
            <person name="LaButti K."/>
            <person name="Morin E."/>
            <person name="Salamov A."/>
            <person name="Lipzen A."/>
            <person name="Mereny Z."/>
            <person name="Hegedus B."/>
            <person name="Baldrian P."/>
            <person name="Stursova M."/>
            <person name="Weitz H."/>
            <person name="Taylor A."/>
            <person name="Grigoriev I.V."/>
            <person name="Nagy L.G."/>
            <person name="Martin F."/>
            <person name="Kauserud H."/>
        </authorList>
    </citation>
    <scope>NUCLEOTIDE SEQUENCE</scope>
    <source>
        <strain evidence="2">9144</strain>
    </source>
</reference>
<comment type="caution">
    <text evidence="2">The sequence shown here is derived from an EMBL/GenBank/DDBJ whole genome shotgun (WGS) entry which is preliminary data.</text>
</comment>
<evidence type="ECO:0000313" key="3">
    <source>
        <dbReference type="Proteomes" id="UP001219525"/>
    </source>
</evidence>
<keyword evidence="1" id="KW-0472">Membrane</keyword>
<organism evidence="2 3">
    <name type="scientific">Mycena pura</name>
    <dbReference type="NCBI Taxonomy" id="153505"/>
    <lineage>
        <taxon>Eukaryota</taxon>
        <taxon>Fungi</taxon>
        <taxon>Dikarya</taxon>
        <taxon>Basidiomycota</taxon>
        <taxon>Agaricomycotina</taxon>
        <taxon>Agaricomycetes</taxon>
        <taxon>Agaricomycetidae</taxon>
        <taxon>Agaricales</taxon>
        <taxon>Marasmiineae</taxon>
        <taxon>Mycenaceae</taxon>
        <taxon>Mycena</taxon>
    </lineage>
</organism>
<gene>
    <name evidence="2" type="ORF">GGX14DRAFT_483642</name>
</gene>
<feature type="non-terminal residue" evidence="2">
    <location>
        <position position="108"/>
    </location>
</feature>
<dbReference type="AlphaFoldDB" id="A0AAD6UM01"/>
<keyword evidence="1" id="KW-0812">Transmembrane</keyword>